<evidence type="ECO:0000313" key="2">
    <source>
        <dbReference type="EMBL" id="KPM49064.1"/>
    </source>
</evidence>
<feature type="domain" description="SprT-like" evidence="1">
    <location>
        <begin position="28"/>
        <end position="99"/>
    </location>
</feature>
<dbReference type="Pfam" id="PF10263">
    <property type="entry name" value="SprT-like"/>
    <property type="match status" value="1"/>
</dbReference>
<dbReference type="GO" id="GO:0006950">
    <property type="term" value="P:response to stress"/>
    <property type="evidence" value="ECO:0007669"/>
    <property type="project" value="UniProtKB-ARBA"/>
</dbReference>
<evidence type="ECO:0000313" key="3">
    <source>
        <dbReference type="Proteomes" id="UP000050454"/>
    </source>
</evidence>
<protein>
    <recommendedName>
        <fullName evidence="1">SprT-like domain-containing protein</fullName>
    </recommendedName>
</protein>
<comment type="caution">
    <text evidence="2">The sequence shown here is derived from an EMBL/GenBank/DDBJ whole genome shotgun (WGS) entry which is preliminary data.</text>
</comment>
<proteinExistence type="predicted"/>
<dbReference type="EMBL" id="LGTQ01000006">
    <property type="protein sequence ID" value="KPM49064.1"/>
    <property type="molecule type" value="Genomic_DNA"/>
</dbReference>
<dbReference type="Proteomes" id="UP000050454">
    <property type="component" value="Unassembled WGS sequence"/>
</dbReference>
<name>A0A0P7C362_9BACT</name>
<gene>
    <name evidence="2" type="ORF">AFM12_09750</name>
</gene>
<dbReference type="RefSeq" id="WP_229308484.1">
    <property type="nucleotide sequence ID" value="NZ_JXSZ01000006.1"/>
</dbReference>
<evidence type="ECO:0000259" key="1">
    <source>
        <dbReference type="Pfam" id="PF10263"/>
    </source>
</evidence>
<dbReference type="STRING" id="1605367.AFM12_09750"/>
<reference evidence="2 3" key="1">
    <citation type="submission" date="2015-07" db="EMBL/GenBank/DDBJ databases">
        <title>The draft genome sequence of Leadbetterella sp. JN14-9.</title>
        <authorList>
            <person name="Liu Y."/>
            <person name="Du J."/>
            <person name="Shao Z."/>
        </authorList>
    </citation>
    <scope>NUCLEOTIDE SEQUENCE [LARGE SCALE GENOMIC DNA]</scope>
    <source>
        <strain evidence="2 3">JN14-9</strain>
    </source>
</reference>
<sequence>MKLTEVLKTQVPENALEYCVNLWQEHPFSFKITRSRNSCLGNYRFQNGHHTITVNHDLNVYNFLVTYIHEVAHQRVFIFDRKKKTLPHGEEWKSRFRELMLPLLNEKVFPPEILMPLSLHMRNPKASSTRDAQLMRAFRAFDENRKAAAIHLEDIELGQSFVFKKRIFKKLEAKRTRAVCMEIASKRKYTIPLLAEITPVDR</sequence>
<accession>A0A0P7C362</accession>
<organism evidence="2 3">
    <name type="scientific">Jiulongibacter sediminis</name>
    <dbReference type="NCBI Taxonomy" id="1605367"/>
    <lineage>
        <taxon>Bacteria</taxon>
        <taxon>Pseudomonadati</taxon>
        <taxon>Bacteroidota</taxon>
        <taxon>Cytophagia</taxon>
        <taxon>Cytophagales</taxon>
        <taxon>Leadbetterellaceae</taxon>
        <taxon>Jiulongibacter</taxon>
    </lineage>
</organism>
<keyword evidence="3" id="KW-1185">Reference proteome</keyword>
<dbReference type="InterPro" id="IPR006640">
    <property type="entry name" value="SprT-like_domain"/>
</dbReference>
<dbReference type="AlphaFoldDB" id="A0A0P7C362"/>